<dbReference type="GO" id="GO:0004523">
    <property type="term" value="F:RNA-DNA hybrid ribonuclease activity"/>
    <property type="evidence" value="ECO:0007669"/>
    <property type="project" value="InterPro"/>
</dbReference>
<dbReference type="InterPro" id="IPR036397">
    <property type="entry name" value="RNaseH_sf"/>
</dbReference>
<dbReference type="InterPro" id="IPR012337">
    <property type="entry name" value="RNaseH-like_sf"/>
</dbReference>
<dbReference type="InterPro" id="IPR044730">
    <property type="entry name" value="RNase_H-like_dom_plant"/>
</dbReference>
<proteinExistence type="inferred from homology"/>
<evidence type="ECO:0000313" key="9">
    <source>
        <dbReference type="Proteomes" id="UP000525078"/>
    </source>
</evidence>
<feature type="domain" description="RNase H type-1" evidence="7">
    <location>
        <begin position="243"/>
        <end position="332"/>
    </location>
</feature>
<evidence type="ECO:0000256" key="2">
    <source>
        <dbReference type="ARBA" id="ARBA00007590"/>
    </source>
</evidence>
<feature type="transmembrane region" description="Helical" evidence="6">
    <location>
        <begin position="150"/>
        <end position="172"/>
    </location>
</feature>
<evidence type="ECO:0000256" key="3">
    <source>
        <dbReference type="ARBA" id="ARBA00022692"/>
    </source>
</evidence>
<dbReference type="Pfam" id="PF13456">
    <property type="entry name" value="RVT_3"/>
    <property type="match status" value="1"/>
</dbReference>
<keyword evidence="4 6" id="KW-1133">Transmembrane helix</keyword>
<dbReference type="InterPro" id="IPR005349">
    <property type="entry name" value="TMEM14"/>
</dbReference>
<dbReference type="CDD" id="cd06222">
    <property type="entry name" value="RNase_H_like"/>
    <property type="match status" value="1"/>
</dbReference>
<dbReference type="Gene3D" id="1.10.10.1740">
    <property type="entry name" value="Transmembrane protein 14-like"/>
    <property type="match status" value="1"/>
</dbReference>
<reference evidence="8 9" key="1">
    <citation type="journal article" date="2020" name="bioRxiv">
        <title>Sequence and annotation of 42 cannabis genomes reveals extensive copy number variation in cannabinoid synthesis and pathogen resistance genes.</title>
        <authorList>
            <person name="Mckernan K.J."/>
            <person name="Helbert Y."/>
            <person name="Kane L.T."/>
            <person name="Ebling H."/>
            <person name="Zhang L."/>
            <person name="Liu B."/>
            <person name="Eaton Z."/>
            <person name="Mclaughlin S."/>
            <person name="Kingan S."/>
            <person name="Baybayan P."/>
            <person name="Concepcion G."/>
            <person name="Jordan M."/>
            <person name="Riva A."/>
            <person name="Barbazuk W."/>
            <person name="Harkins T."/>
        </authorList>
    </citation>
    <scope>NUCLEOTIDE SEQUENCE [LARGE SCALE GENOMIC DNA]</scope>
    <source>
        <strain evidence="9">cv. Jamaican Lion 4</strain>
        <tissue evidence="8">Leaf</tissue>
    </source>
</reference>
<organism evidence="8 9">
    <name type="scientific">Cannabis sativa</name>
    <name type="common">Hemp</name>
    <name type="synonym">Marijuana</name>
    <dbReference type="NCBI Taxonomy" id="3483"/>
    <lineage>
        <taxon>Eukaryota</taxon>
        <taxon>Viridiplantae</taxon>
        <taxon>Streptophyta</taxon>
        <taxon>Embryophyta</taxon>
        <taxon>Tracheophyta</taxon>
        <taxon>Spermatophyta</taxon>
        <taxon>Magnoliopsida</taxon>
        <taxon>eudicotyledons</taxon>
        <taxon>Gunneridae</taxon>
        <taxon>Pentapetalae</taxon>
        <taxon>rosids</taxon>
        <taxon>fabids</taxon>
        <taxon>Rosales</taxon>
        <taxon>Cannabaceae</taxon>
        <taxon>Cannabis</taxon>
    </lineage>
</organism>
<dbReference type="Proteomes" id="UP000525078">
    <property type="component" value="Unassembled WGS sequence"/>
</dbReference>
<evidence type="ECO:0000259" key="7">
    <source>
        <dbReference type="Pfam" id="PF13456"/>
    </source>
</evidence>
<dbReference type="SUPFAM" id="SSF53098">
    <property type="entry name" value="Ribonuclease H-like"/>
    <property type="match status" value="1"/>
</dbReference>
<dbReference type="GO" id="GO:0003676">
    <property type="term" value="F:nucleic acid binding"/>
    <property type="evidence" value="ECO:0007669"/>
    <property type="project" value="InterPro"/>
</dbReference>
<accession>A0A7J6FSM9</accession>
<evidence type="ECO:0000313" key="8">
    <source>
        <dbReference type="EMBL" id="KAF4373658.1"/>
    </source>
</evidence>
<dbReference type="GO" id="GO:0016020">
    <property type="term" value="C:membrane"/>
    <property type="evidence" value="ECO:0007669"/>
    <property type="project" value="UniProtKB-SubCell"/>
</dbReference>
<feature type="transmembrane region" description="Helical" evidence="6">
    <location>
        <begin position="96"/>
        <end position="116"/>
    </location>
</feature>
<evidence type="ECO:0000256" key="4">
    <source>
        <dbReference type="ARBA" id="ARBA00022989"/>
    </source>
</evidence>
<protein>
    <recommendedName>
        <fullName evidence="7">RNase H type-1 domain-containing protein</fullName>
    </recommendedName>
</protein>
<sequence length="339" mass="37540">MAAATATTSQLSCFSAINRQLYSHSRSFLRPQSWILTSVERSCGSISKNSLSYVSNERKPHVERAEKSSYTDVEEDQEVENLKTTEPTKAAKIHDFCFGIPFGALLALSTFSLMIWREGKSSLPYILGQGALAAALLWKNFQTFSLTKKVFPTGVYAFISAAMLCFYSYVLLSGGNPPPKKLKSSATPSAALQACYIAMISENLRGAHLVSSSHVALDGWFKHDERLFFHGLSHAQHSARTFKPGASSPLFAEAQALFEGLNWCVASNLQPRFVFSDCLNLISKVNGNWHDNSSLSSLVQRIRTFLSSFPEATLLHVPRQHNDKAHSLAKLALRLRDED</sequence>
<evidence type="ECO:0000256" key="1">
    <source>
        <dbReference type="ARBA" id="ARBA00004370"/>
    </source>
</evidence>
<dbReference type="Gene3D" id="3.30.420.10">
    <property type="entry name" value="Ribonuclease H-like superfamily/Ribonuclease H"/>
    <property type="match status" value="1"/>
</dbReference>
<dbReference type="InterPro" id="IPR002156">
    <property type="entry name" value="RNaseH_domain"/>
</dbReference>
<dbReference type="InterPro" id="IPR052929">
    <property type="entry name" value="RNase_H-like_EbsB-rel"/>
</dbReference>
<dbReference type="PANTHER" id="PTHR47074">
    <property type="entry name" value="BNAC02G40300D PROTEIN"/>
    <property type="match status" value="1"/>
</dbReference>
<dbReference type="InterPro" id="IPR044890">
    <property type="entry name" value="TMEM14_sf"/>
</dbReference>
<keyword evidence="3 6" id="KW-0812">Transmembrane</keyword>
<evidence type="ECO:0000256" key="6">
    <source>
        <dbReference type="SAM" id="Phobius"/>
    </source>
</evidence>
<comment type="similarity">
    <text evidence="2">Belongs to the TMEM14 family.</text>
</comment>
<gene>
    <name evidence="8" type="ORF">F8388_025352</name>
</gene>
<dbReference type="Pfam" id="PF03647">
    <property type="entry name" value="Tmemb_14"/>
    <property type="match status" value="1"/>
</dbReference>
<feature type="transmembrane region" description="Helical" evidence="6">
    <location>
        <begin position="122"/>
        <end position="138"/>
    </location>
</feature>
<dbReference type="PANTHER" id="PTHR47074:SF11">
    <property type="entry name" value="REVERSE TRANSCRIPTASE-LIKE PROTEIN"/>
    <property type="match status" value="1"/>
</dbReference>
<comment type="subcellular location">
    <subcellularLocation>
        <location evidence="1">Membrane</location>
    </subcellularLocation>
</comment>
<dbReference type="AlphaFoldDB" id="A0A7J6FSM9"/>
<comment type="caution">
    <text evidence="8">The sequence shown here is derived from an EMBL/GenBank/DDBJ whole genome shotgun (WGS) entry which is preliminary data.</text>
</comment>
<evidence type="ECO:0000256" key="5">
    <source>
        <dbReference type="ARBA" id="ARBA00023136"/>
    </source>
</evidence>
<keyword evidence="5 6" id="KW-0472">Membrane</keyword>
<dbReference type="EMBL" id="JAATIP010000099">
    <property type="protein sequence ID" value="KAF4373658.1"/>
    <property type="molecule type" value="Genomic_DNA"/>
</dbReference>
<name>A0A7J6FSM9_CANSA</name>